<dbReference type="Proteomes" id="UP000712600">
    <property type="component" value="Unassembled WGS sequence"/>
</dbReference>
<accession>A0A8S9P5A8</accession>
<reference evidence="2" key="1">
    <citation type="submission" date="2019-12" db="EMBL/GenBank/DDBJ databases">
        <title>Genome sequencing and annotation of Brassica cretica.</title>
        <authorList>
            <person name="Studholme D.J."/>
            <person name="Sarris P."/>
        </authorList>
    </citation>
    <scope>NUCLEOTIDE SEQUENCE</scope>
    <source>
        <strain evidence="2">PFS-109/04</strain>
        <tissue evidence="2">Leaf</tissue>
    </source>
</reference>
<comment type="caution">
    <text evidence="2">The sequence shown here is derived from an EMBL/GenBank/DDBJ whole genome shotgun (WGS) entry which is preliminary data.</text>
</comment>
<name>A0A8S9P5A8_BRACR</name>
<dbReference type="EMBL" id="QGKX02001521">
    <property type="protein sequence ID" value="KAF3508427.1"/>
    <property type="molecule type" value="Genomic_DNA"/>
</dbReference>
<feature type="region of interest" description="Disordered" evidence="1">
    <location>
        <begin position="1"/>
        <end position="37"/>
    </location>
</feature>
<dbReference type="AlphaFoldDB" id="A0A8S9P5A8"/>
<protein>
    <submittedName>
        <fullName evidence="2">Uncharacterized protein</fullName>
    </submittedName>
</protein>
<proteinExistence type="predicted"/>
<evidence type="ECO:0000313" key="3">
    <source>
        <dbReference type="Proteomes" id="UP000712600"/>
    </source>
</evidence>
<organism evidence="2 3">
    <name type="scientific">Brassica cretica</name>
    <name type="common">Mustard</name>
    <dbReference type="NCBI Taxonomy" id="69181"/>
    <lineage>
        <taxon>Eukaryota</taxon>
        <taxon>Viridiplantae</taxon>
        <taxon>Streptophyta</taxon>
        <taxon>Embryophyta</taxon>
        <taxon>Tracheophyta</taxon>
        <taxon>Spermatophyta</taxon>
        <taxon>Magnoliopsida</taxon>
        <taxon>eudicotyledons</taxon>
        <taxon>Gunneridae</taxon>
        <taxon>Pentapetalae</taxon>
        <taxon>rosids</taxon>
        <taxon>malvids</taxon>
        <taxon>Brassicales</taxon>
        <taxon>Brassicaceae</taxon>
        <taxon>Brassiceae</taxon>
        <taxon>Brassica</taxon>
    </lineage>
</organism>
<evidence type="ECO:0000256" key="1">
    <source>
        <dbReference type="SAM" id="MobiDB-lite"/>
    </source>
</evidence>
<sequence length="53" mass="5652">MQGGGVDYKKTGRSSSIVEVCSASGRPKTSVQEETRKRLKSIPSLVKTRGAVT</sequence>
<evidence type="ECO:0000313" key="2">
    <source>
        <dbReference type="EMBL" id="KAF3508427.1"/>
    </source>
</evidence>
<gene>
    <name evidence="2" type="ORF">F2Q69_00003562</name>
</gene>